<dbReference type="FunCoup" id="A0A5C7EJH8">
    <property type="interactions" value="47"/>
</dbReference>
<dbReference type="PANTHER" id="PTHR36985:SF1">
    <property type="entry name" value="TRANSLOCATION AND ASSEMBLY MODULE SUBUNIT TAMB"/>
    <property type="match status" value="1"/>
</dbReference>
<reference evidence="6 7" key="1">
    <citation type="submission" date="2019-08" db="EMBL/GenBank/DDBJ databases">
        <title>Pelomicrobium methylotrophicum gen. nov., sp. nov. a moderately thermophilic, facultatively anaerobic, lithoautotrophic and methylotrophic bacterium isolated from a terrestrial mud volcano.</title>
        <authorList>
            <person name="Slobodkina G.B."/>
            <person name="Merkel A.Y."/>
            <person name="Slobodkin A.I."/>
        </authorList>
    </citation>
    <scope>NUCLEOTIDE SEQUENCE [LARGE SCALE GENOMIC DNA]</scope>
    <source>
        <strain evidence="6 7">SM250</strain>
    </source>
</reference>
<dbReference type="Pfam" id="PF04357">
    <property type="entry name" value="TamB"/>
    <property type="match status" value="1"/>
</dbReference>
<keyword evidence="3" id="KW-1133">Transmembrane helix</keyword>
<evidence type="ECO:0000256" key="2">
    <source>
        <dbReference type="ARBA" id="ARBA00022692"/>
    </source>
</evidence>
<keyword evidence="7" id="KW-1185">Reference proteome</keyword>
<dbReference type="GO" id="GO:0009306">
    <property type="term" value="P:protein secretion"/>
    <property type="evidence" value="ECO:0007669"/>
    <property type="project" value="InterPro"/>
</dbReference>
<evidence type="ECO:0000256" key="3">
    <source>
        <dbReference type="ARBA" id="ARBA00022989"/>
    </source>
</evidence>
<proteinExistence type="predicted"/>
<dbReference type="PANTHER" id="PTHR36985">
    <property type="entry name" value="TRANSLOCATION AND ASSEMBLY MODULE SUBUNIT TAMB"/>
    <property type="match status" value="1"/>
</dbReference>
<evidence type="ECO:0000259" key="5">
    <source>
        <dbReference type="Pfam" id="PF04357"/>
    </source>
</evidence>
<accession>A0A5C7EJH8</accession>
<dbReference type="PROSITE" id="PS51318">
    <property type="entry name" value="TAT"/>
    <property type="match status" value="1"/>
</dbReference>
<dbReference type="Proteomes" id="UP000321201">
    <property type="component" value="Unassembled WGS sequence"/>
</dbReference>
<evidence type="ECO:0000313" key="6">
    <source>
        <dbReference type="EMBL" id="TXF11495.1"/>
    </source>
</evidence>
<keyword evidence="4" id="KW-0472">Membrane</keyword>
<dbReference type="GO" id="GO:0097347">
    <property type="term" value="C:TAM protein secretion complex"/>
    <property type="evidence" value="ECO:0007669"/>
    <property type="project" value="TreeGrafter"/>
</dbReference>
<sequence length="1208" mass="127699">MKRPALRRAFWMTAALLAIGAALAVWLGGRQSALAWAAAKLSAASGGALTIEGASGSLYGAMRFEKLAYRDDRLRVTAEQVAIRWAPLALLRREIRIETLAARDLRIVVTPGDAPVSLPAHLRLPLAVTLERVELERLDIGQGPEAVSLRALSAAAQSDGRHHRLQLAQADTPWARVSGEAQLDGMRPFRLNASVRLSELGASLVNAVVVQASGDLEMLVLTAVPQAPWGRGELRATLSPFEASPLRSLTGQLQALDLAKLRRGLPVTEAEIRFELNAVATGMAGSLEAVNRAAGSLDRGRLPLSALRARLAVEGKRVTAREIVIALGQAGEAVGDGAWHEGRFELRLATSGIKLDGLHGRLRPLKPAGKLMLGGTLAAQSFVARFRQGPYALDLEARHDAGAVQVSRAVLSHHGARMEAVGRIGLQGPRRFEASGKLRDFDPSAFMSVPPARINATLQASGQLDTPWSVAIGYRIADSAFRGQPLAGEGQLHLAAGRLRIPHAWLQIGQNRIAAQGAFGASGDQLRFTVAAAALGQLHADYGGSLSANGWVGGTLEDPAFGIEMEANAFRLGNALAVGRMTASAEASGRVDAPLALRWSARELAVGGHKFTEATLVLHGPRRDHAAQVTLRGPDLAIEARVRGALMQGPAWTGRIETVYASQPYPVRLSAPVDLNVTPRRLTLGAGQLEVAGGRVAFEPLEATREQLRWRGRAEGLPLAALAPTLAQNTGLQISLVIGAQWAIDASATLNGMLQVWRERGDIVIPGGRPMALGISELRVDARSRDNVIEGRLAATGARIGQVAGIFRTVAQRDGALWRLAPDAPLALNANVDILSIAWIGPLIRAGVRTEGSIRGTIAADGTLRHPGLRGALRGEGLALRHEDLGLNLEDGEAQIDFDAELVRLRRVAFRAGEGTIEVTGTGRAVNGAPVLDLDVQATRATLIQRVDQLLVASGSGKLRSDAGKLSLTGRFQADRGLIELESFETPTLSDDVVIVGAPVPEGGASVGLAFDLDIDFGKAFRIRGEGLAARLAGGLRVVSSGPSPVQVKGTVRVAEGTYRAYGQTLLIERGALLFDGSISNPKLDILAVRKSPTAEAGVAITGTALSPRTSLYSNPPVPDHQKLAWLVLGPGTAAADTDFGFSTFRRDQQAIALGTQLTSAVYVSVGRTLQGTGNVARVTMMLSEKWAIQAITGSSNGVNLVYTLSFD</sequence>
<dbReference type="OrthoDB" id="5288149at2"/>
<keyword evidence="2" id="KW-0812">Transmembrane</keyword>
<dbReference type="AlphaFoldDB" id="A0A5C7EJH8"/>
<evidence type="ECO:0000256" key="4">
    <source>
        <dbReference type="ARBA" id="ARBA00023136"/>
    </source>
</evidence>
<comment type="caution">
    <text evidence="6">The sequence shown here is derived from an EMBL/GenBank/DDBJ whole genome shotgun (WGS) entry which is preliminary data.</text>
</comment>
<gene>
    <name evidence="6" type="ORF">FR698_10345</name>
</gene>
<protein>
    <recommendedName>
        <fullName evidence="5">Translocation and assembly module TamB C-terminal domain-containing protein</fullName>
    </recommendedName>
</protein>
<evidence type="ECO:0000313" key="7">
    <source>
        <dbReference type="Proteomes" id="UP000321201"/>
    </source>
</evidence>
<dbReference type="InterPro" id="IPR006311">
    <property type="entry name" value="TAT_signal"/>
</dbReference>
<dbReference type="GO" id="GO:0005886">
    <property type="term" value="C:plasma membrane"/>
    <property type="evidence" value="ECO:0007669"/>
    <property type="project" value="InterPro"/>
</dbReference>
<comment type="subcellular location">
    <subcellularLocation>
        <location evidence="1">Membrane</location>
        <topology evidence="1">Single-pass membrane protein</topology>
    </subcellularLocation>
</comment>
<feature type="domain" description="Translocation and assembly module TamB C-terminal" evidence="5">
    <location>
        <begin position="912"/>
        <end position="1131"/>
    </location>
</feature>
<dbReference type="InParanoid" id="A0A5C7EJH8"/>
<evidence type="ECO:0000256" key="1">
    <source>
        <dbReference type="ARBA" id="ARBA00004167"/>
    </source>
</evidence>
<dbReference type="EMBL" id="VPFL01000013">
    <property type="protein sequence ID" value="TXF11495.1"/>
    <property type="molecule type" value="Genomic_DNA"/>
</dbReference>
<organism evidence="6 7">
    <name type="scientific">Pelomicrobium methylotrophicum</name>
    <dbReference type="NCBI Taxonomy" id="2602750"/>
    <lineage>
        <taxon>Bacteria</taxon>
        <taxon>Pseudomonadati</taxon>
        <taxon>Pseudomonadota</taxon>
        <taxon>Hydrogenophilia</taxon>
        <taxon>Hydrogenophilia incertae sedis</taxon>
        <taxon>Pelomicrobium</taxon>
    </lineage>
</organism>
<dbReference type="InterPro" id="IPR007452">
    <property type="entry name" value="TamB_C"/>
</dbReference>
<name>A0A5C7EJH8_9PROT</name>